<organism evidence="6 7">
    <name type="scientific">Thiopseudomonas alkaliphila</name>
    <dbReference type="NCBI Taxonomy" id="1697053"/>
    <lineage>
        <taxon>Bacteria</taxon>
        <taxon>Pseudomonadati</taxon>
        <taxon>Pseudomonadota</taxon>
        <taxon>Gammaproteobacteria</taxon>
        <taxon>Pseudomonadales</taxon>
        <taxon>Pseudomonadaceae</taxon>
        <taxon>Thiopseudomonas</taxon>
    </lineage>
</organism>
<name>A0A0K1XBH8_9GAMM</name>
<dbReference type="InterPro" id="IPR041462">
    <property type="entry name" value="Bact_A2M_MG6"/>
</dbReference>
<dbReference type="PATRIC" id="fig|1698449.3.peg.290"/>
<dbReference type="Pfam" id="PF17962">
    <property type="entry name" value="bMG6"/>
    <property type="match status" value="1"/>
</dbReference>
<reference evidence="6 7" key="1">
    <citation type="journal article" date="2015" name="Genome Announc.">
        <title>Genome Sequences of Oblitimonas alkaliphila gen. nov. sp. nov. (Proposed), a Novel Bacterium of the Pseudomonadaceae Family.</title>
        <authorList>
            <person name="Lauer A.C."/>
            <person name="Nicholson A.C."/>
            <person name="Humrighouse B.W."/>
            <person name="Emery B."/>
            <person name="Drobish A."/>
            <person name="Juieng P."/>
            <person name="Loparev V."/>
            <person name="McQuiston J.R."/>
        </authorList>
    </citation>
    <scope>NUCLEOTIDE SEQUENCE [LARGE SCALE GENOMIC DNA]</scope>
    <source>
        <strain evidence="6 7">E5571</strain>
    </source>
</reference>
<dbReference type="GO" id="GO:0004866">
    <property type="term" value="F:endopeptidase inhibitor activity"/>
    <property type="evidence" value="ECO:0007669"/>
    <property type="project" value="UniProtKB-UniRule"/>
</dbReference>
<dbReference type="Pfam" id="PF07703">
    <property type="entry name" value="A2M_BRD"/>
    <property type="match status" value="1"/>
</dbReference>
<dbReference type="Pfam" id="PF01835">
    <property type="entry name" value="MG2"/>
    <property type="match status" value="1"/>
</dbReference>
<dbReference type="PIRSF" id="PIRSF038980">
    <property type="entry name" value="A2M_bac"/>
    <property type="match status" value="1"/>
</dbReference>
<evidence type="ECO:0000313" key="7">
    <source>
        <dbReference type="Proteomes" id="UP000063953"/>
    </source>
</evidence>
<dbReference type="PANTHER" id="PTHR40094">
    <property type="entry name" value="ALPHA-2-MACROGLOBULIN HOMOLOG"/>
    <property type="match status" value="1"/>
</dbReference>
<dbReference type="CDD" id="cd02891">
    <property type="entry name" value="A2M_like"/>
    <property type="match status" value="1"/>
</dbReference>
<evidence type="ECO:0000256" key="3">
    <source>
        <dbReference type="PIRNR" id="PIRNR038980"/>
    </source>
</evidence>
<dbReference type="GO" id="GO:0005615">
    <property type="term" value="C:extracellular space"/>
    <property type="evidence" value="ECO:0007669"/>
    <property type="project" value="InterPro"/>
</dbReference>
<feature type="domain" description="Alpha-2-macroglobulin" evidence="5">
    <location>
        <begin position="944"/>
        <end position="1032"/>
    </location>
</feature>
<dbReference type="InterPro" id="IPR026284">
    <property type="entry name" value="A2MG_proteobact"/>
</dbReference>
<dbReference type="InterPro" id="IPR051802">
    <property type="entry name" value="YfhM-like"/>
</dbReference>
<dbReference type="InterPro" id="IPR011626">
    <property type="entry name" value="Alpha-macroglobulin_TED"/>
</dbReference>
<dbReference type="PANTHER" id="PTHR40094:SF1">
    <property type="entry name" value="UBIQUITIN DOMAIN-CONTAINING PROTEIN"/>
    <property type="match status" value="1"/>
</dbReference>
<accession>A0A0K1XBH8</accession>
<protein>
    <recommendedName>
        <fullName evidence="3">Alpha-2-macroglobulin</fullName>
    </recommendedName>
</protein>
<dbReference type="Gene3D" id="2.60.40.1930">
    <property type="match status" value="1"/>
</dbReference>
<dbReference type="InterPro" id="IPR011625">
    <property type="entry name" value="A2M_N_BRD"/>
</dbReference>
<dbReference type="InterPro" id="IPR041203">
    <property type="entry name" value="Bact_A2M_MG5"/>
</dbReference>
<keyword evidence="3" id="KW-0472">Membrane</keyword>
<dbReference type="RefSeq" id="WP_053099649.1">
    <property type="nucleotide sequence ID" value="NZ_CP012365.1"/>
</dbReference>
<proteinExistence type="inferred from homology"/>
<dbReference type="Pfam" id="PF21142">
    <property type="entry name" value="A2M_bMG2"/>
    <property type="match status" value="1"/>
</dbReference>
<dbReference type="STRING" id="1697053.AKN87_03560"/>
<dbReference type="InterPro" id="IPR047565">
    <property type="entry name" value="Alpha-macroglob_thiol-ester_cl"/>
</dbReference>
<keyword evidence="7" id="KW-1185">Reference proteome</keyword>
<dbReference type="Pfam" id="PF17973">
    <property type="entry name" value="bMG10"/>
    <property type="match status" value="1"/>
</dbReference>
<dbReference type="Pfam" id="PF11974">
    <property type="entry name" value="bMG3"/>
    <property type="match status" value="1"/>
</dbReference>
<dbReference type="InterPro" id="IPR001599">
    <property type="entry name" value="Macroglobln_a2"/>
</dbReference>
<dbReference type="Pfam" id="PF00207">
    <property type="entry name" value="A2M"/>
    <property type="match status" value="1"/>
</dbReference>
<keyword evidence="3" id="KW-0646">Protease inhibitor</keyword>
<dbReference type="SMART" id="SM01359">
    <property type="entry name" value="A2M_N_2"/>
    <property type="match status" value="1"/>
</dbReference>
<dbReference type="Pfam" id="PF17972">
    <property type="entry name" value="bMG5"/>
    <property type="match status" value="1"/>
</dbReference>
<dbReference type="InterPro" id="IPR041246">
    <property type="entry name" value="Bact_MG10"/>
</dbReference>
<dbReference type="SMART" id="SM01360">
    <property type="entry name" value="A2M"/>
    <property type="match status" value="1"/>
</dbReference>
<feature type="domain" description="Alpha-2-macroglobulin bait region" evidence="4">
    <location>
        <begin position="732"/>
        <end position="880"/>
    </location>
</feature>
<dbReference type="InterPro" id="IPR002890">
    <property type="entry name" value="MG2"/>
</dbReference>
<sequence>MKYLAILTFIASLLVLQGCDSEQATPPATTKSNDLLEPRQPLTAEARAHLIAEYQQQPLTVQNVEETQFQGSNALQVSFSAPLADTVDLAQYLVLADSEQGRLESSWVLAESLTEAYFLDLPPATKLQLQIKAGLPGLAGQILNKEYQQQLTSNDLQAVVGFASKGSLLPEAMAEGLPIISLNVDQVEVDFFRVKADKLLPFISQWSDNNRLELWQAESLLKMAELVYSGRFALETTTNTREQSLLPLAGIKPLSEAGLYFAVLRPAGDYSYSLPATVFSISNIGLSVHQSAQYLDIFSQNLTQGAGMSKVEVRVLDQAGKTLEQGLTDSQGILRLNAAPKAAAVIATYQQQTSIVRLDRAALDLSAFDLSGAEAGAMQLYLFAARDLYRPGEQVTVNLLLRDSDGQLLGEQPIKLRVKRPDGLVTADKTYIVSKGFLQETIALSQGAPVGRWALEAELGNGQVSHYEFSVEDFLPERMALDLTPDRPVLTGETDLVITVKGRYLYGAPADGNSVEAQARVVPLRQPFAELKGFEFGLVDAKPSDNFTLNSVRLDAQGQGQLSLNVQWQNLDSPAQLQTQVSLLESSGRALTRTLQQPIFPTEQLIGIHSLQGNELEENTEAEFELLLTDRDGQALNSGELTVKLYQERRDYYWSYSESQGWSSKYHAQDILQERQQIKLTDAQSVGIKLPVKWGSYRLEVALEGSSVSSSQRFWAGYRWQGDSQGLKPDQVALSLDQPAYQVGDVAKISVQSPHAGQGYLLLESQQGVLWQQPISLTTETRVIELPIAEQWKQHDLYISALVVRPGAKKADATPKRAIGLIHLPLARADRQLQVQLAHAEQVRPLQNLTTKVQVLQADGQPARQAKVLLSAVDSGVLSITDFNTPDPFAGFYGRKKYAIDQYDVYHQLIDASQGKLAKLKFGGDAEEDQAGAMRALAKPVIVSLQNEVVQLDEQGQATITLAMPDFNGELRLMAQAWQEDQFGATDSLTKVVAPVVAELAMPRFIGSGDQVQAMLELTNLSAETQQVQLQLSATGLLQLTAVEVQQLTLKPQQRQVIPVALTGHYGFGEGAVNLILSGIELADEDYSQLTKHWPITVRPNSKEQKRIYGQLLQPDETWTLAENAHQGLLLQGATLGLSAALEPPLQINQQIKQLAEYPYDCAEQTVSRALPLLYLSRADLEQALTVTQADAYQAQLQYGVERLLSLQDYNGGFSMWSRSGAEQPWLTVYATEFLQLAQNKGALVPSAALTKAEQRLARYIQESYLIDSEATENLSHYRFAVQAYAGYVLAQQGKVNLGQLRELFERRTEAVAPVPLLQLSRALSLMGDQDRALEALSLGLQLQRPARQWLGDYGTELSDLATMLPLLVEAKASSAAIGQRLQQLSAQLMRQSWLSTQERAAIIKAAASLNLLPSARDQAAGFELSVTQAGQSHSLPAQRSLEQVFAYTEGFSVTNRSEQAVYLQLALSGYPKSVEQAVQSQSLSIERQYFDQAGQPLDLTQVESGQLLVVHLAVRSSQSIPDLLVEDLLPAGLEIENQNLDRVSASLDSVTGELKTWLNAMESSYLEYQAALDDRYVASFNLSADSTQHLLYLARAVSPGAYRLAAPRAESMYRPELQAQGATPKWLTIVPRRS</sequence>
<dbReference type="EMBL" id="CP012365">
    <property type="protein sequence ID" value="AKX58740.1"/>
    <property type="molecule type" value="Genomic_DNA"/>
</dbReference>
<dbReference type="SMART" id="SM01419">
    <property type="entry name" value="Thiol-ester_cl"/>
    <property type="match status" value="1"/>
</dbReference>
<dbReference type="InterPro" id="IPR021868">
    <property type="entry name" value="Alpha_2_Macroglob_MG3"/>
</dbReference>
<evidence type="ECO:0000313" key="6">
    <source>
        <dbReference type="EMBL" id="AKX58740.1"/>
    </source>
</evidence>
<dbReference type="Pfam" id="PF17970">
    <property type="entry name" value="bMG1"/>
    <property type="match status" value="1"/>
</dbReference>
<dbReference type="Proteomes" id="UP000063953">
    <property type="component" value="Chromosome"/>
</dbReference>
<gene>
    <name evidence="6" type="ORF">AKN88_01460</name>
</gene>
<dbReference type="Gene3D" id="1.50.10.20">
    <property type="match status" value="1"/>
</dbReference>
<comment type="function">
    <text evidence="3">Protects the bacterial cell from host peptidases.</text>
</comment>
<dbReference type="InterPro" id="IPR040639">
    <property type="entry name" value="A2MG_MG1"/>
</dbReference>
<comment type="similarity">
    <text evidence="1">Belongs to the protease inhibitor I39 (alpha-2-macroglobulin) family. Bacterial alpha-2-macroglobulin subfamily.</text>
</comment>
<keyword evidence="2" id="KW-0732">Signal</keyword>
<dbReference type="InterPro" id="IPR008930">
    <property type="entry name" value="Terpenoid_cyclase/PrenylTrfase"/>
</dbReference>
<evidence type="ECO:0000256" key="2">
    <source>
        <dbReference type="ARBA" id="ARBA00022729"/>
    </source>
</evidence>
<evidence type="ECO:0000259" key="5">
    <source>
        <dbReference type="SMART" id="SM01360"/>
    </source>
</evidence>
<dbReference type="PROSITE" id="PS51257">
    <property type="entry name" value="PROKAR_LIPOPROTEIN"/>
    <property type="match status" value="1"/>
</dbReference>
<dbReference type="Pfam" id="PF07678">
    <property type="entry name" value="TED_complement"/>
    <property type="match status" value="1"/>
</dbReference>
<evidence type="ECO:0000256" key="1">
    <source>
        <dbReference type="ARBA" id="ARBA00010556"/>
    </source>
</evidence>
<evidence type="ECO:0000259" key="4">
    <source>
        <dbReference type="SMART" id="SM01359"/>
    </source>
</evidence>
<dbReference type="SUPFAM" id="SSF48239">
    <property type="entry name" value="Terpenoid cyclases/Protein prenyltransferases"/>
    <property type="match status" value="1"/>
</dbReference>
<dbReference type="InterPro" id="IPR049120">
    <property type="entry name" value="A2M_bMG2"/>
</dbReference>
<keyword evidence="3" id="KW-1003">Cell membrane</keyword>